<dbReference type="Gene3D" id="3.30.70.640">
    <property type="entry name" value="Molybdopterin cofactor biosynthesis C (MoaC) domain"/>
    <property type="match status" value="1"/>
</dbReference>
<comment type="catalytic activity">
    <reaction evidence="1 8">
        <text>(8S)-3',8-cyclo-7,8-dihydroguanosine 5'-triphosphate = cyclic pyranopterin phosphate + diphosphate</text>
        <dbReference type="Rhea" id="RHEA:49580"/>
        <dbReference type="ChEBI" id="CHEBI:33019"/>
        <dbReference type="ChEBI" id="CHEBI:59648"/>
        <dbReference type="ChEBI" id="CHEBI:131766"/>
        <dbReference type="EC" id="4.6.1.17"/>
    </reaction>
</comment>
<dbReference type="SMART" id="SM00852">
    <property type="entry name" value="MoCF_biosynth"/>
    <property type="match status" value="1"/>
</dbReference>
<dbReference type="STRING" id="340177.Cag_1065"/>
<dbReference type="InterPro" id="IPR051920">
    <property type="entry name" value="MPT_Adenylyltrnsfr/MoaC-Rel"/>
</dbReference>
<dbReference type="SUPFAM" id="SSF55040">
    <property type="entry name" value="Molybdenum cofactor biosynthesis protein C, MoaC"/>
    <property type="match status" value="1"/>
</dbReference>
<dbReference type="EC" id="4.6.1.17" evidence="8"/>
<dbReference type="GO" id="GO:0061799">
    <property type="term" value="F:cyclic pyranopterin monophosphate synthase activity"/>
    <property type="evidence" value="ECO:0007669"/>
    <property type="project" value="UniProtKB-UniRule"/>
</dbReference>
<evidence type="ECO:0000259" key="9">
    <source>
        <dbReference type="SMART" id="SM00852"/>
    </source>
</evidence>
<dbReference type="KEGG" id="cch:Cag_1065"/>
<accession>Q3ARP8</accession>
<dbReference type="SUPFAM" id="SSF53218">
    <property type="entry name" value="Molybdenum cofactor biosynthesis proteins"/>
    <property type="match status" value="1"/>
</dbReference>
<organism evidence="10">
    <name type="scientific">Chlorobium chlorochromatii (strain CaD3)</name>
    <dbReference type="NCBI Taxonomy" id="340177"/>
    <lineage>
        <taxon>Bacteria</taxon>
        <taxon>Pseudomonadati</taxon>
        <taxon>Chlorobiota</taxon>
        <taxon>Chlorobiia</taxon>
        <taxon>Chlorobiales</taxon>
        <taxon>Chlorobiaceae</taxon>
        <taxon>Chlorobium/Pelodictyon group</taxon>
        <taxon>Chlorobium</taxon>
    </lineage>
</organism>
<dbReference type="PROSITE" id="PS01078">
    <property type="entry name" value="MOCF_BIOSYNTHESIS_1"/>
    <property type="match status" value="1"/>
</dbReference>
<gene>
    <name evidence="8" type="primary">moaC</name>
    <name evidence="10" type="ordered locus">Cag_1065</name>
</gene>
<dbReference type="InterPro" id="IPR001453">
    <property type="entry name" value="MoaB/Mog_dom"/>
</dbReference>
<dbReference type="HAMAP" id="MF_01224_B">
    <property type="entry name" value="MoaC_B"/>
    <property type="match status" value="1"/>
</dbReference>
<comment type="function">
    <text evidence="6 8">Catalyzes the conversion of (8S)-3',8-cyclo-7,8-dihydroguanosine 5'-triphosphate to cyclic pyranopterin monophosphate (cPMP).</text>
</comment>
<dbReference type="NCBIfam" id="NF006870">
    <property type="entry name" value="PRK09364.1"/>
    <property type="match status" value="1"/>
</dbReference>
<dbReference type="GO" id="GO:0006777">
    <property type="term" value="P:Mo-molybdopterin cofactor biosynthetic process"/>
    <property type="evidence" value="ECO:0007669"/>
    <property type="project" value="UniProtKB-UniRule"/>
</dbReference>
<comment type="pathway">
    <text evidence="2 8">Cofactor biosynthesis; molybdopterin biosynthesis.</text>
</comment>
<dbReference type="OrthoDB" id="9794429at2"/>
<dbReference type="NCBIfam" id="TIGR00177">
    <property type="entry name" value="molyb_syn"/>
    <property type="match status" value="1"/>
</dbReference>
<dbReference type="InterPro" id="IPR012247">
    <property type="entry name" value="MoaC_MogA"/>
</dbReference>
<feature type="domain" description="MoaB/Mog" evidence="9">
    <location>
        <begin position="160"/>
        <end position="303"/>
    </location>
</feature>
<evidence type="ECO:0000256" key="4">
    <source>
        <dbReference type="ARBA" id="ARBA00023239"/>
    </source>
</evidence>
<dbReference type="PANTHER" id="PTHR43764">
    <property type="entry name" value="MOLYBDENUM COFACTOR BIOSYNTHESIS"/>
    <property type="match status" value="1"/>
</dbReference>
<feature type="binding site" evidence="8">
    <location>
        <begin position="110"/>
        <end position="111"/>
    </location>
    <ligand>
        <name>substrate</name>
    </ligand>
</feature>
<dbReference type="InterPro" id="IPR047594">
    <property type="entry name" value="MoaC_bact/euk"/>
</dbReference>
<dbReference type="CDD" id="cd01420">
    <property type="entry name" value="MoaC_PE"/>
    <property type="match status" value="1"/>
</dbReference>
<dbReference type="InterPro" id="IPR008284">
    <property type="entry name" value="MoCF_biosynth_CS"/>
</dbReference>
<dbReference type="PIRSF" id="PIRSF036594">
    <property type="entry name" value="MoaC_MogA"/>
    <property type="match status" value="1"/>
</dbReference>
<dbReference type="NCBIfam" id="NF002947">
    <property type="entry name" value="PRK03604.1"/>
    <property type="match status" value="1"/>
</dbReference>
<dbReference type="AlphaFoldDB" id="Q3ARP8"/>
<dbReference type="Pfam" id="PF00994">
    <property type="entry name" value="MoCF_biosynth"/>
    <property type="match status" value="1"/>
</dbReference>
<dbReference type="InterPro" id="IPR036522">
    <property type="entry name" value="MoaC_sf"/>
</dbReference>
<evidence type="ECO:0000256" key="2">
    <source>
        <dbReference type="ARBA" id="ARBA00005046"/>
    </source>
</evidence>
<evidence type="ECO:0000256" key="7">
    <source>
        <dbReference type="ARBA" id="ARBA00058212"/>
    </source>
</evidence>
<dbReference type="eggNOG" id="COG0521">
    <property type="taxonomic scope" value="Bacteria"/>
</dbReference>
<reference evidence="10" key="1">
    <citation type="submission" date="2005-08" db="EMBL/GenBank/DDBJ databases">
        <title>Complete sequence of Chlorobium chlorochromatii CaD3.</title>
        <authorList>
            <person name="Copeland A."/>
            <person name="Lucas S."/>
            <person name="Lapidus A."/>
            <person name="Barry K."/>
            <person name="Detter J.C."/>
            <person name="Glavina T."/>
            <person name="Hammon N."/>
            <person name="Israni S."/>
            <person name="Pitluck S."/>
            <person name="Bryant D."/>
            <person name="Schmutz J."/>
            <person name="Larimer F."/>
            <person name="Land M."/>
            <person name="Kyrpides N."/>
            <person name="Ivanova N."/>
            <person name="Richardson P."/>
        </authorList>
    </citation>
    <scope>NUCLEOTIDE SEQUENCE [LARGE SCALE GENOMIC DNA]</scope>
    <source>
        <strain evidence="10">CaD3</strain>
    </source>
</reference>
<comment type="catalytic activity">
    <reaction evidence="5">
        <text>molybdopterin + ATP + H(+) = adenylyl-molybdopterin + diphosphate</text>
        <dbReference type="Rhea" id="RHEA:31331"/>
        <dbReference type="ChEBI" id="CHEBI:15378"/>
        <dbReference type="ChEBI" id="CHEBI:30616"/>
        <dbReference type="ChEBI" id="CHEBI:33019"/>
        <dbReference type="ChEBI" id="CHEBI:58698"/>
        <dbReference type="ChEBI" id="CHEBI:62727"/>
        <dbReference type="EC" id="2.7.7.75"/>
    </reaction>
</comment>
<dbReference type="GO" id="GO:0061598">
    <property type="term" value="F:molybdopterin adenylyltransferase activity"/>
    <property type="evidence" value="ECO:0007669"/>
    <property type="project" value="UniProtKB-EC"/>
</dbReference>
<comment type="function">
    <text evidence="7">Catalyzes the adenylation of molybdopterin as part of the biosynthesis of the molybdenum-cofactor.</text>
</comment>
<keyword evidence="4 8" id="KW-0456">Lyase</keyword>
<name>Q3ARP8_CHLCH</name>
<dbReference type="GO" id="GO:0016787">
    <property type="term" value="F:hydrolase activity"/>
    <property type="evidence" value="ECO:0007669"/>
    <property type="project" value="UniProtKB-KW"/>
</dbReference>
<evidence type="ECO:0000313" key="10">
    <source>
        <dbReference type="EMBL" id="ABB28327.1"/>
    </source>
</evidence>
<protein>
    <recommendedName>
        <fullName evidence="8">Cyclic pyranopterin monophosphate synthase</fullName>
        <ecNumber evidence="8">4.6.1.17</ecNumber>
    </recommendedName>
    <alternativeName>
        <fullName evidence="8">Molybdenum cofactor biosynthesis protein C</fullName>
    </alternativeName>
</protein>
<sequence length="314" mass="33298">MTFTHLDAQGTVAMVDVSSKPGTFRMARASGYIAMQPSTIALLTADALPKGNVLTTAKVAAVMAAKQTANLIPLCHPLLLSWVDVQFTVKSDRILIESIVKTKESTGVEMEALTAVSVAALTIYDMCKAVDKEMEIGVIRLLDKVGGKSSHQESYRPQTAILVLSDSVSAGKSVDRSGATLQQGFEAAGCTVCDMQVIADNQEEIIAMVEQWVAAGIELIVTTGGTGLGARDVTIDALLPRFTRRLTGVEQALLQWGQGKTRRAMLSRLAAGTIGNSLVICLPGSTGAVRDALEVLIPTIFHAFQMMHGEGHSA</sequence>
<dbReference type="HOGENOM" id="CLU_063423_1_1_10"/>
<evidence type="ECO:0000256" key="1">
    <source>
        <dbReference type="ARBA" id="ARBA00001637"/>
    </source>
</evidence>
<feature type="active site" evidence="8">
    <location>
        <position position="125"/>
    </location>
</feature>
<dbReference type="CDD" id="cd00886">
    <property type="entry name" value="MogA_MoaB"/>
    <property type="match status" value="1"/>
</dbReference>
<dbReference type="InterPro" id="IPR036425">
    <property type="entry name" value="MoaB/Mog-like_dom_sf"/>
</dbReference>
<feature type="binding site" evidence="8">
    <location>
        <begin position="74"/>
        <end position="76"/>
    </location>
    <ligand>
        <name>substrate</name>
    </ligand>
</feature>
<comment type="similarity">
    <text evidence="8">Belongs to the MoaC family.</text>
</comment>
<proteinExistence type="inferred from homology"/>
<dbReference type="PANTHER" id="PTHR43764:SF1">
    <property type="entry name" value="MOLYBDOPTERIN MOLYBDOTRANSFERASE"/>
    <property type="match status" value="1"/>
</dbReference>
<keyword evidence="10" id="KW-0378">Hydrolase</keyword>
<dbReference type="UniPathway" id="UPA00344"/>
<evidence type="ECO:0000256" key="6">
    <source>
        <dbReference type="ARBA" id="ARBA00055087"/>
    </source>
</evidence>
<dbReference type="InterPro" id="IPR002820">
    <property type="entry name" value="Mopterin_CF_biosynth-C_dom"/>
</dbReference>
<dbReference type="Gene3D" id="3.40.980.10">
    <property type="entry name" value="MoaB/Mog-like domain"/>
    <property type="match status" value="1"/>
</dbReference>
<dbReference type="EMBL" id="CP000108">
    <property type="protein sequence ID" value="ABB28327.1"/>
    <property type="molecule type" value="Genomic_DNA"/>
</dbReference>
<keyword evidence="3 8" id="KW-0501">Molybdenum cofactor biosynthesis</keyword>
<comment type="subunit">
    <text evidence="8">Homohexamer; trimer of dimers.</text>
</comment>
<dbReference type="NCBIfam" id="TIGR00581">
    <property type="entry name" value="moaC"/>
    <property type="match status" value="1"/>
</dbReference>
<dbReference type="InterPro" id="IPR023045">
    <property type="entry name" value="MoaC"/>
</dbReference>
<dbReference type="eggNOG" id="COG0315">
    <property type="taxonomic scope" value="Bacteria"/>
</dbReference>
<evidence type="ECO:0000256" key="5">
    <source>
        <dbReference type="ARBA" id="ARBA00051131"/>
    </source>
</evidence>
<evidence type="ECO:0000256" key="8">
    <source>
        <dbReference type="HAMAP-Rule" id="MF_01224"/>
    </source>
</evidence>
<dbReference type="Pfam" id="PF01967">
    <property type="entry name" value="MoaC"/>
    <property type="match status" value="1"/>
</dbReference>
<evidence type="ECO:0000256" key="3">
    <source>
        <dbReference type="ARBA" id="ARBA00023150"/>
    </source>
</evidence>